<feature type="domain" description="C3H1-type" evidence="8">
    <location>
        <begin position="63"/>
        <end position="90"/>
    </location>
</feature>
<organism evidence="9 10">
    <name type="scientific">Conidiobolus coronatus (strain ATCC 28846 / CBS 209.66 / NRRL 28638)</name>
    <name type="common">Delacroixia coronata</name>
    <dbReference type="NCBI Taxonomy" id="796925"/>
    <lineage>
        <taxon>Eukaryota</taxon>
        <taxon>Fungi</taxon>
        <taxon>Fungi incertae sedis</taxon>
        <taxon>Zoopagomycota</taxon>
        <taxon>Entomophthoromycotina</taxon>
        <taxon>Entomophthoromycetes</taxon>
        <taxon>Entomophthorales</taxon>
        <taxon>Ancylistaceae</taxon>
        <taxon>Conidiobolus</taxon>
    </lineage>
</organism>
<dbReference type="STRING" id="796925.A0A137NX79"/>
<dbReference type="OrthoDB" id="411372at2759"/>
<evidence type="ECO:0000259" key="8">
    <source>
        <dbReference type="PROSITE" id="PS50103"/>
    </source>
</evidence>
<feature type="compositionally biased region" description="Polar residues" evidence="7">
    <location>
        <begin position="113"/>
        <end position="127"/>
    </location>
</feature>
<dbReference type="SUPFAM" id="SSF90229">
    <property type="entry name" value="CCCH zinc finger"/>
    <property type="match status" value="2"/>
</dbReference>
<name>A0A137NX79_CONC2</name>
<dbReference type="GO" id="GO:0005634">
    <property type="term" value="C:nucleus"/>
    <property type="evidence" value="ECO:0007669"/>
    <property type="project" value="UniProtKB-SubCell"/>
</dbReference>
<evidence type="ECO:0000256" key="1">
    <source>
        <dbReference type="ARBA" id="ARBA00004123"/>
    </source>
</evidence>
<dbReference type="Gene3D" id="3.30.1370.210">
    <property type="match status" value="1"/>
</dbReference>
<dbReference type="GO" id="GO:0008270">
    <property type="term" value="F:zinc ion binding"/>
    <property type="evidence" value="ECO:0007669"/>
    <property type="project" value="UniProtKB-KW"/>
</dbReference>
<feature type="domain" description="C3H1-type" evidence="8">
    <location>
        <begin position="15"/>
        <end position="43"/>
    </location>
</feature>
<evidence type="ECO:0000256" key="4">
    <source>
        <dbReference type="ARBA" id="ARBA00022833"/>
    </source>
</evidence>
<dbReference type="PANTHER" id="PTHR46527:SF1">
    <property type="entry name" value="NUCLEOPORIN NUP42"/>
    <property type="match status" value="1"/>
</dbReference>
<keyword evidence="4 6" id="KW-0862">Zinc</keyword>
<dbReference type="Pfam" id="PF14608">
    <property type="entry name" value="zf-CCCH_2"/>
    <property type="match status" value="2"/>
</dbReference>
<dbReference type="InterPro" id="IPR036855">
    <property type="entry name" value="Znf_CCCH_sf"/>
</dbReference>
<evidence type="ECO:0000256" key="3">
    <source>
        <dbReference type="ARBA" id="ARBA00022771"/>
    </source>
</evidence>
<evidence type="ECO:0000256" key="5">
    <source>
        <dbReference type="ARBA" id="ARBA00023242"/>
    </source>
</evidence>
<evidence type="ECO:0000256" key="7">
    <source>
        <dbReference type="SAM" id="MobiDB-lite"/>
    </source>
</evidence>
<dbReference type="AlphaFoldDB" id="A0A137NX79"/>
<keyword evidence="10" id="KW-1185">Reference proteome</keyword>
<feature type="zinc finger region" description="C3H1-type" evidence="6">
    <location>
        <begin position="174"/>
        <end position="196"/>
    </location>
</feature>
<evidence type="ECO:0000313" key="9">
    <source>
        <dbReference type="EMBL" id="KXN67254.1"/>
    </source>
</evidence>
<comment type="subcellular location">
    <subcellularLocation>
        <location evidence="1">Nucleus</location>
    </subcellularLocation>
</comment>
<dbReference type="InterPro" id="IPR000571">
    <property type="entry name" value="Znf_CCCH"/>
</dbReference>
<feature type="domain" description="C3H1-type" evidence="8">
    <location>
        <begin position="174"/>
        <end position="196"/>
    </location>
</feature>
<feature type="zinc finger region" description="C3H1-type" evidence="6">
    <location>
        <begin position="15"/>
        <end position="43"/>
    </location>
</feature>
<proteinExistence type="predicted"/>
<keyword evidence="5" id="KW-0539">Nucleus</keyword>
<keyword evidence="3 6" id="KW-0863">Zinc-finger</keyword>
<evidence type="ECO:0000313" key="10">
    <source>
        <dbReference type="Proteomes" id="UP000070444"/>
    </source>
</evidence>
<feature type="zinc finger region" description="C3H1-type" evidence="6">
    <location>
        <begin position="63"/>
        <end position="90"/>
    </location>
</feature>
<sequence length="255" mass="27900">MGLNITSTTVTSNIRQSSTLCNFYLTPEGCKFGKKCQFVHLDTNFYTTISAPLPSSQIPQAPAIKTVPCKFFMKGKCKYGNDCRFLHNFIRFDGSLSGEETLSEDDNISEASFYSSENPPSLTQTDDLGSVSELSGDELTDDEDDLLNEVYQFNLEFNGGSLTAPLDACNVITICNYHLRNKCKFGDQCRNKHISGSRVASPTNNTSGVTPTPSPLAAKYFFEYEKLDWGSLLEDALSQPIVGATSTVQPSALSA</sequence>
<gene>
    <name evidence="9" type="ORF">CONCODRAFT_80242</name>
</gene>
<evidence type="ECO:0000256" key="6">
    <source>
        <dbReference type="PROSITE-ProRule" id="PRU00723"/>
    </source>
</evidence>
<accession>A0A137NX79</accession>
<dbReference type="Pfam" id="PF00642">
    <property type="entry name" value="zf-CCCH"/>
    <property type="match status" value="1"/>
</dbReference>
<dbReference type="PROSITE" id="PS50103">
    <property type="entry name" value="ZF_C3H1"/>
    <property type="match status" value="3"/>
</dbReference>
<dbReference type="Proteomes" id="UP000070444">
    <property type="component" value="Unassembled WGS sequence"/>
</dbReference>
<dbReference type="PANTHER" id="PTHR46527">
    <property type="entry name" value="NUCLEOPORIN-LIKE PROTEIN 2"/>
    <property type="match status" value="1"/>
</dbReference>
<dbReference type="EMBL" id="KQ964649">
    <property type="protein sequence ID" value="KXN67254.1"/>
    <property type="molecule type" value="Genomic_DNA"/>
</dbReference>
<evidence type="ECO:0000256" key="2">
    <source>
        <dbReference type="ARBA" id="ARBA00022723"/>
    </source>
</evidence>
<feature type="region of interest" description="Disordered" evidence="7">
    <location>
        <begin position="113"/>
        <end position="139"/>
    </location>
</feature>
<keyword evidence="2 6" id="KW-0479">Metal-binding</keyword>
<reference evidence="9 10" key="1">
    <citation type="journal article" date="2015" name="Genome Biol. Evol.">
        <title>Phylogenomic analyses indicate that early fungi evolved digesting cell walls of algal ancestors of land plants.</title>
        <authorList>
            <person name="Chang Y."/>
            <person name="Wang S."/>
            <person name="Sekimoto S."/>
            <person name="Aerts A.L."/>
            <person name="Choi C."/>
            <person name="Clum A."/>
            <person name="LaButti K.M."/>
            <person name="Lindquist E.A."/>
            <person name="Yee Ngan C."/>
            <person name="Ohm R.A."/>
            <person name="Salamov A.A."/>
            <person name="Grigoriev I.V."/>
            <person name="Spatafora J.W."/>
            <person name="Berbee M.L."/>
        </authorList>
    </citation>
    <scope>NUCLEOTIDE SEQUENCE [LARGE SCALE GENOMIC DNA]</scope>
    <source>
        <strain evidence="9 10">NRRL 28638</strain>
    </source>
</reference>
<dbReference type="InterPro" id="IPR051767">
    <property type="entry name" value="Nucleoporin_NUP42"/>
</dbReference>
<dbReference type="SMART" id="SM00356">
    <property type="entry name" value="ZnF_C3H1"/>
    <property type="match status" value="3"/>
</dbReference>
<protein>
    <recommendedName>
        <fullName evidence="8">C3H1-type domain-containing protein</fullName>
    </recommendedName>
</protein>